<dbReference type="Proteomes" id="UP000581769">
    <property type="component" value="Unassembled WGS sequence"/>
</dbReference>
<evidence type="ECO:0000313" key="4">
    <source>
        <dbReference type="Proteomes" id="UP000581769"/>
    </source>
</evidence>
<name>A0A840J3F8_9PSEU</name>
<gene>
    <name evidence="3" type="ORF">BJY18_007086</name>
</gene>
<dbReference type="InterPro" id="IPR002525">
    <property type="entry name" value="Transp_IS110-like_N"/>
</dbReference>
<feature type="region of interest" description="Disordered" evidence="1">
    <location>
        <begin position="1"/>
        <end position="44"/>
    </location>
</feature>
<reference evidence="3 4" key="1">
    <citation type="submission" date="2020-08" db="EMBL/GenBank/DDBJ databases">
        <title>Sequencing the genomes of 1000 actinobacteria strains.</title>
        <authorList>
            <person name="Klenk H.-P."/>
        </authorList>
    </citation>
    <scope>NUCLEOTIDE SEQUENCE [LARGE SCALE GENOMIC DNA]</scope>
    <source>
        <strain evidence="3 4">DSM 45859</strain>
    </source>
</reference>
<dbReference type="GO" id="GO:0006313">
    <property type="term" value="P:DNA transposition"/>
    <property type="evidence" value="ECO:0007669"/>
    <property type="project" value="InterPro"/>
</dbReference>
<feature type="domain" description="Transposase IS110-like N-terminal" evidence="2">
    <location>
        <begin position="33"/>
        <end position="129"/>
    </location>
</feature>
<proteinExistence type="predicted"/>
<evidence type="ECO:0000313" key="3">
    <source>
        <dbReference type="EMBL" id="MBB4689601.1"/>
    </source>
</evidence>
<dbReference type="AlphaFoldDB" id="A0A840J3F8"/>
<feature type="compositionally biased region" description="Polar residues" evidence="1">
    <location>
        <begin position="8"/>
        <end position="19"/>
    </location>
</feature>
<dbReference type="GO" id="GO:0003677">
    <property type="term" value="F:DNA binding"/>
    <property type="evidence" value="ECO:0007669"/>
    <property type="project" value="InterPro"/>
</dbReference>
<dbReference type="GO" id="GO:0004803">
    <property type="term" value="F:transposase activity"/>
    <property type="evidence" value="ECO:0007669"/>
    <property type="project" value="InterPro"/>
</dbReference>
<evidence type="ECO:0000259" key="2">
    <source>
        <dbReference type="Pfam" id="PF01548"/>
    </source>
</evidence>
<dbReference type="Pfam" id="PF01548">
    <property type="entry name" value="DEDD_Tnp_IS110"/>
    <property type="match status" value="1"/>
</dbReference>
<sequence>MAAPAFGQPTSDITKSGWSTRRWPGLARETPVAPPLTTRLGADGIDPVDVPAKLAARVRMLSTGHGRKNDDADAVSVGIAALTATGLRSTSIDEAIAALRAVVEHRDDVIKQRTQTINRLHALLTKLVPAGAPPS</sequence>
<comment type="caution">
    <text evidence="3">The sequence shown here is derived from an EMBL/GenBank/DDBJ whole genome shotgun (WGS) entry which is preliminary data.</text>
</comment>
<organism evidence="3 4">
    <name type="scientific">Amycolatopsis jiangsuensis</name>
    <dbReference type="NCBI Taxonomy" id="1181879"/>
    <lineage>
        <taxon>Bacteria</taxon>
        <taxon>Bacillati</taxon>
        <taxon>Actinomycetota</taxon>
        <taxon>Actinomycetes</taxon>
        <taxon>Pseudonocardiales</taxon>
        <taxon>Pseudonocardiaceae</taxon>
        <taxon>Amycolatopsis</taxon>
    </lineage>
</organism>
<dbReference type="EMBL" id="JACHMG010000001">
    <property type="protein sequence ID" value="MBB4689601.1"/>
    <property type="molecule type" value="Genomic_DNA"/>
</dbReference>
<dbReference type="RefSeq" id="WP_221458127.1">
    <property type="nucleotide sequence ID" value="NZ_JACHMG010000001.1"/>
</dbReference>
<accession>A0A840J3F8</accession>
<keyword evidence="4" id="KW-1185">Reference proteome</keyword>
<evidence type="ECO:0000256" key="1">
    <source>
        <dbReference type="SAM" id="MobiDB-lite"/>
    </source>
</evidence>
<protein>
    <recommendedName>
        <fullName evidence="2">Transposase IS110-like N-terminal domain-containing protein</fullName>
    </recommendedName>
</protein>